<keyword evidence="2 3" id="KW-0067">ATP-binding</keyword>
<feature type="transmembrane region" description="Helical" evidence="5">
    <location>
        <begin position="41"/>
        <end position="59"/>
    </location>
</feature>
<dbReference type="Pfam" id="PF01580">
    <property type="entry name" value="FtsK_SpoIIIE"/>
    <property type="match status" value="1"/>
</dbReference>
<reference evidence="8" key="1">
    <citation type="submission" date="2018-12" db="EMBL/GenBank/DDBJ databases">
        <title>Tengunoibacter tsumagoiensis gen. nov., sp. nov., Dictyobacter kobayashii sp. nov., D. alpinus sp. nov., and D. joshuensis sp. nov. and description of Dictyobacteraceae fam. nov. within the order Ktedonobacterales isolated from Tengu-no-mugimeshi.</title>
        <authorList>
            <person name="Wang C.M."/>
            <person name="Zheng Y."/>
            <person name="Sakai Y."/>
            <person name="Toyoda A."/>
            <person name="Minakuchi Y."/>
            <person name="Abe K."/>
            <person name="Yokota A."/>
            <person name="Yabe S."/>
        </authorList>
    </citation>
    <scope>NUCLEOTIDE SEQUENCE [LARGE SCALE GENOMIC DNA]</scope>
    <source>
        <strain evidence="8">Uno16</strain>
    </source>
</reference>
<dbReference type="PANTHER" id="PTHR22683">
    <property type="entry name" value="SPORULATION PROTEIN RELATED"/>
    <property type="match status" value="1"/>
</dbReference>
<accession>A0A402B6Q3</accession>
<protein>
    <recommendedName>
        <fullName evidence="6">FtsK domain-containing protein</fullName>
    </recommendedName>
</protein>
<organism evidence="7 8">
    <name type="scientific">Dictyobacter alpinus</name>
    <dbReference type="NCBI Taxonomy" id="2014873"/>
    <lineage>
        <taxon>Bacteria</taxon>
        <taxon>Bacillati</taxon>
        <taxon>Chloroflexota</taxon>
        <taxon>Ktedonobacteria</taxon>
        <taxon>Ktedonobacterales</taxon>
        <taxon>Dictyobacteraceae</taxon>
        <taxon>Dictyobacter</taxon>
    </lineage>
</organism>
<feature type="transmembrane region" description="Helical" evidence="5">
    <location>
        <begin position="71"/>
        <end position="92"/>
    </location>
</feature>
<dbReference type="GO" id="GO:0003677">
    <property type="term" value="F:DNA binding"/>
    <property type="evidence" value="ECO:0007669"/>
    <property type="project" value="InterPro"/>
</dbReference>
<dbReference type="AlphaFoldDB" id="A0A402B6Q3"/>
<evidence type="ECO:0000313" key="8">
    <source>
        <dbReference type="Proteomes" id="UP000287171"/>
    </source>
</evidence>
<name>A0A402B6Q3_9CHLR</name>
<dbReference type="OrthoDB" id="9807790at2"/>
<feature type="binding site" evidence="3">
    <location>
        <begin position="590"/>
        <end position="597"/>
    </location>
    <ligand>
        <name>ATP</name>
        <dbReference type="ChEBI" id="CHEBI:30616"/>
    </ligand>
</feature>
<evidence type="ECO:0000256" key="1">
    <source>
        <dbReference type="ARBA" id="ARBA00022741"/>
    </source>
</evidence>
<feature type="coiled-coil region" evidence="4">
    <location>
        <begin position="98"/>
        <end position="125"/>
    </location>
</feature>
<dbReference type="CDD" id="cd00267">
    <property type="entry name" value="ABC_ATPase"/>
    <property type="match status" value="1"/>
</dbReference>
<dbReference type="PROSITE" id="PS50901">
    <property type="entry name" value="FTSK"/>
    <property type="match status" value="1"/>
</dbReference>
<keyword evidence="5" id="KW-0472">Membrane</keyword>
<evidence type="ECO:0000259" key="6">
    <source>
        <dbReference type="PROSITE" id="PS50901"/>
    </source>
</evidence>
<dbReference type="RefSeq" id="WP_126627415.1">
    <property type="nucleotide sequence ID" value="NZ_BIFT01000001.1"/>
</dbReference>
<keyword evidence="8" id="KW-1185">Reference proteome</keyword>
<dbReference type="EMBL" id="BIFT01000001">
    <property type="protein sequence ID" value="GCE27028.1"/>
    <property type="molecule type" value="Genomic_DNA"/>
</dbReference>
<keyword evidence="5" id="KW-1133">Transmembrane helix</keyword>
<evidence type="ECO:0000256" key="5">
    <source>
        <dbReference type="SAM" id="Phobius"/>
    </source>
</evidence>
<comment type="caution">
    <text evidence="7">The sequence shown here is derived from an EMBL/GenBank/DDBJ whole genome shotgun (WGS) entry which is preliminary data.</text>
</comment>
<sequence>MSYQQPSSIITRKARVWPEISEETILLPTTPVLLNSQSSSILTFIFLSLVGLAIYGYMFTHFNATGEVRMFLLPCLATGGLIALALFSISLVKTIRILLRNRLLLQQYLQQLQEVENQLKACHWQERQAYMNLDPPLSRYDFKSAIYEHLEIIPLLQNTYNEQNSSLWARQPADRDFMKVRIGLQERPATYKIWTPQEQGQIITSRRLQVYKDYAQALLEKYSTVHVPLQIDLQNQSPITIYGPGTKLFIARELLHAILSQLVYHHSPEDVRIIILAPRSQERTWQWAEILPHTVRYDARHSSAQMEEAFQAHTCAIGTTAIMDQLPLISRELRRREVLINDMQPLQKTALHPHLLIVIDDFETAGDLDQSVAALPNMVIPPSHPTQYRRSHLSVSPLRRPELALALNHGAQLGVSVLCVCTKQSHFPQNSQLLIDLQQEDPPKLLLNKTSLLPQHKIKTKRQKKAESTETMPQVNIQARIRQLTQPQRPTQQCMQLDGIGLDDLRSLALRLQSLQSSTNQQLELRTQVDIRSILDTPIEIQTYDPFVLWSDPLFRTPQPLLRIPIGLTFGDEVQYLDLLRDGPHGLLIGQTGSGKSELLQTMLLSLAFLYKPTEVNFLLLDHKVGLALKPFGQLPHTLGLLTQMSSAAGWQRFTAMLRAEISKRKTFLNEGRSIPHLVIIIDGFTEIVRYAEAVLDELLMIMGMEPELGLHLLLAAQRPEGIIYNNIRDAVQYRICLRCATPQESREVLRRTDAADLPASIPGRAYLLHGDNQLDLFQAARVTTPIYEDRIAAGQSRLNSLLSLPFKGK</sequence>
<dbReference type="PANTHER" id="PTHR22683:SF1">
    <property type="entry name" value="TYPE VII SECRETION SYSTEM PROTEIN ESSC"/>
    <property type="match status" value="1"/>
</dbReference>
<evidence type="ECO:0000256" key="4">
    <source>
        <dbReference type="SAM" id="Coils"/>
    </source>
</evidence>
<dbReference type="Proteomes" id="UP000287171">
    <property type="component" value="Unassembled WGS sequence"/>
</dbReference>
<keyword evidence="4" id="KW-0175">Coiled coil</keyword>
<dbReference type="InterPro" id="IPR002543">
    <property type="entry name" value="FtsK_dom"/>
</dbReference>
<dbReference type="Gene3D" id="3.40.50.300">
    <property type="entry name" value="P-loop containing nucleotide triphosphate hydrolases"/>
    <property type="match status" value="2"/>
</dbReference>
<dbReference type="SUPFAM" id="SSF52540">
    <property type="entry name" value="P-loop containing nucleoside triphosphate hydrolases"/>
    <property type="match status" value="1"/>
</dbReference>
<dbReference type="InterPro" id="IPR050206">
    <property type="entry name" value="FtsK/SpoIIIE/SftA"/>
</dbReference>
<gene>
    <name evidence="7" type="ORF">KDA_25120</name>
</gene>
<dbReference type="GO" id="GO:0005524">
    <property type="term" value="F:ATP binding"/>
    <property type="evidence" value="ECO:0007669"/>
    <property type="project" value="UniProtKB-UniRule"/>
</dbReference>
<evidence type="ECO:0000256" key="2">
    <source>
        <dbReference type="ARBA" id="ARBA00022840"/>
    </source>
</evidence>
<dbReference type="InterPro" id="IPR027417">
    <property type="entry name" value="P-loop_NTPase"/>
</dbReference>
<proteinExistence type="predicted"/>
<keyword evidence="1 3" id="KW-0547">Nucleotide-binding</keyword>
<feature type="domain" description="FtsK" evidence="6">
    <location>
        <begin position="571"/>
        <end position="747"/>
    </location>
</feature>
<evidence type="ECO:0000256" key="3">
    <source>
        <dbReference type="PROSITE-ProRule" id="PRU00289"/>
    </source>
</evidence>
<evidence type="ECO:0000313" key="7">
    <source>
        <dbReference type="EMBL" id="GCE27028.1"/>
    </source>
</evidence>
<keyword evidence="5" id="KW-0812">Transmembrane</keyword>